<name>A0A8T4C7U0_9ARCH</name>
<evidence type="ECO:0000313" key="2">
    <source>
        <dbReference type="Proteomes" id="UP000774699"/>
    </source>
</evidence>
<reference evidence="1" key="1">
    <citation type="submission" date="2019-03" db="EMBL/GenBank/DDBJ databases">
        <title>Lake Tanganyika Metagenome-Assembled Genomes (MAGs).</title>
        <authorList>
            <person name="Tran P."/>
        </authorList>
    </citation>
    <scope>NUCLEOTIDE SEQUENCE</scope>
    <source>
        <strain evidence="1">M_DeepCast_50m_m2_156</strain>
    </source>
</reference>
<comment type="caution">
    <text evidence="1">The sequence shown here is derived from an EMBL/GenBank/DDBJ whole genome shotgun (WGS) entry which is preliminary data.</text>
</comment>
<accession>A0A8T4C7U0</accession>
<evidence type="ECO:0000313" key="1">
    <source>
        <dbReference type="EMBL" id="MBM3282000.1"/>
    </source>
</evidence>
<protein>
    <submittedName>
        <fullName evidence="1">Uncharacterized protein</fullName>
    </submittedName>
</protein>
<sequence length="217" mass="25063">MHFIFKTHPAGEIYSKRPALGRSRTVIIENSVGDLLDRHSVERMKERDRFERSQKRFLLDAHQRNKKVVSGEYQGRAIRDNSPVTTGMAHALASRDPTVENIQNFFEKLAAQNRIRHVEIISRIKNSEKPVEAQYGTYHSLLSAELKKEGITSTRKMAPQVFPWKIIVMRQINTGKKPTELDFLRGFVSNKMFTSVLPLVTKKKRTELLIQTCAFIR</sequence>
<dbReference type="Proteomes" id="UP000774699">
    <property type="component" value="Unassembled WGS sequence"/>
</dbReference>
<proteinExistence type="predicted"/>
<dbReference type="AlphaFoldDB" id="A0A8T4C7U0"/>
<dbReference type="EMBL" id="VGJJ01000006">
    <property type="protein sequence ID" value="MBM3282000.1"/>
    <property type="molecule type" value="Genomic_DNA"/>
</dbReference>
<organism evidence="1 2">
    <name type="scientific">Candidatus Iainarchaeum sp</name>
    <dbReference type="NCBI Taxonomy" id="3101447"/>
    <lineage>
        <taxon>Archaea</taxon>
        <taxon>Candidatus Iainarchaeota</taxon>
        <taxon>Candidatus Iainarchaeia</taxon>
        <taxon>Candidatus Iainarchaeales</taxon>
        <taxon>Candidatus Iainarchaeaceae</taxon>
        <taxon>Candidatus Iainarchaeum</taxon>
    </lineage>
</organism>
<gene>
    <name evidence="1" type="ORF">FJY86_01495</name>
</gene>